<dbReference type="InterPro" id="IPR001128">
    <property type="entry name" value="Cyt_P450"/>
</dbReference>
<dbReference type="EC" id="1.14.14.145" evidence="8"/>
<evidence type="ECO:0000256" key="1">
    <source>
        <dbReference type="ARBA" id="ARBA00001971"/>
    </source>
</evidence>
<proteinExistence type="inferred from homology"/>
<comment type="cofactor">
    <cofactor evidence="1">
        <name>heme</name>
        <dbReference type="ChEBI" id="CHEBI:30413"/>
    </cofactor>
</comment>
<evidence type="ECO:0000256" key="7">
    <source>
        <dbReference type="ARBA" id="ARBA00023033"/>
    </source>
</evidence>
<dbReference type="Pfam" id="PF00067">
    <property type="entry name" value="p450"/>
    <property type="match status" value="1"/>
</dbReference>
<name>A0A2P6SMM8_ROSCH</name>
<dbReference type="GO" id="GO:0036204">
    <property type="term" value="F:abieta-7,13-dien-18-ol hydroxylase activity"/>
    <property type="evidence" value="ECO:0007669"/>
    <property type="project" value="UniProtKB-EC"/>
</dbReference>
<sequence length="215" mass="24529">MLEGEYLHSLISDVVGNEIFSVDGGKWRHQRKTSSSQFSTKVLREFSSEIFKTNAVKVADIVHQAATCNKSIEMQDLFMKSTLDSIVKILLGFDLGTMSGTNNEESIRFSNVFNDANACTLYRLGDIFWKIRRFLNIGMEAVLRENVKVVDQFIYKLINTKIQTLHNLEDDELPLKKRDFISRLLETKETDPKYLRDMVLTFITAGKDTTASALS</sequence>
<comment type="similarity">
    <text evidence="2">Belongs to the cytochrome P450 family.</text>
</comment>
<keyword evidence="6" id="KW-0408">Iron</keyword>
<evidence type="ECO:0000256" key="5">
    <source>
        <dbReference type="ARBA" id="ARBA00023002"/>
    </source>
</evidence>
<keyword evidence="7" id="KW-0503">Monooxygenase</keyword>
<dbReference type="PANTHER" id="PTHR24296">
    <property type="entry name" value="CYTOCHROME P450"/>
    <property type="match status" value="1"/>
</dbReference>
<evidence type="ECO:0000256" key="4">
    <source>
        <dbReference type="ARBA" id="ARBA00022723"/>
    </source>
</evidence>
<dbReference type="AlphaFoldDB" id="A0A2P6SMM8"/>
<dbReference type="InterPro" id="IPR036396">
    <property type="entry name" value="Cyt_P450_sf"/>
</dbReference>
<dbReference type="Gramene" id="PRQ59923">
    <property type="protein sequence ID" value="PRQ59923"/>
    <property type="gene ID" value="RchiOBHm_Chr1g0375521"/>
</dbReference>
<keyword evidence="5 8" id="KW-0560">Oxidoreductase</keyword>
<reference evidence="8 9" key="1">
    <citation type="journal article" date="2018" name="Nat. Genet.">
        <title>The Rosa genome provides new insights in the design of modern roses.</title>
        <authorList>
            <person name="Bendahmane M."/>
        </authorList>
    </citation>
    <scope>NUCLEOTIDE SEQUENCE [LARGE SCALE GENOMIC DNA]</scope>
    <source>
        <strain evidence="9">cv. Old Blush</strain>
    </source>
</reference>
<protein>
    <submittedName>
        <fullName evidence="8">Putative abieta-7,13-dien-18-ol hydroxylase</fullName>
        <ecNumber evidence="8">1.14.14.145</ecNumber>
    </submittedName>
</protein>
<dbReference type="GO" id="GO:0020037">
    <property type="term" value="F:heme binding"/>
    <property type="evidence" value="ECO:0007669"/>
    <property type="project" value="InterPro"/>
</dbReference>
<keyword evidence="4" id="KW-0479">Metal-binding</keyword>
<dbReference type="GO" id="GO:0005506">
    <property type="term" value="F:iron ion binding"/>
    <property type="evidence" value="ECO:0007669"/>
    <property type="project" value="InterPro"/>
</dbReference>
<accession>A0A2P6SMM8</accession>
<dbReference type="OMA" id="MNFTIAR"/>
<keyword evidence="3" id="KW-0349">Heme</keyword>
<gene>
    <name evidence="8" type="ORF">RchiOBHm_Chr1g0375521</name>
</gene>
<evidence type="ECO:0000256" key="3">
    <source>
        <dbReference type="ARBA" id="ARBA00022617"/>
    </source>
</evidence>
<evidence type="ECO:0000256" key="6">
    <source>
        <dbReference type="ARBA" id="ARBA00023004"/>
    </source>
</evidence>
<dbReference type="EMBL" id="PDCK01000039">
    <property type="protein sequence ID" value="PRQ59923.1"/>
    <property type="molecule type" value="Genomic_DNA"/>
</dbReference>
<evidence type="ECO:0000313" key="9">
    <source>
        <dbReference type="Proteomes" id="UP000238479"/>
    </source>
</evidence>
<keyword evidence="9" id="KW-1185">Reference proteome</keyword>
<organism evidence="8 9">
    <name type="scientific">Rosa chinensis</name>
    <name type="common">China rose</name>
    <dbReference type="NCBI Taxonomy" id="74649"/>
    <lineage>
        <taxon>Eukaryota</taxon>
        <taxon>Viridiplantae</taxon>
        <taxon>Streptophyta</taxon>
        <taxon>Embryophyta</taxon>
        <taxon>Tracheophyta</taxon>
        <taxon>Spermatophyta</taxon>
        <taxon>Magnoliopsida</taxon>
        <taxon>eudicotyledons</taxon>
        <taxon>Gunneridae</taxon>
        <taxon>Pentapetalae</taxon>
        <taxon>rosids</taxon>
        <taxon>fabids</taxon>
        <taxon>Rosales</taxon>
        <taxon>Rosaceae</taxon>
        <taxon>Rosoideae</taxon>
        <taxon>Rosoideae incertae sedis</taxon>
        <taxon>Rosa</taxon>
    </lineage>
</organism>
<dbReference type="Gene3D" id="1.10.630.10">
    <property type="entry name" value="Cytochrome P450"/>
    <property type="match status" value="1"/>
</dbReference>
<dbReference type="SUPFAM" id="SSF48264">
    <property type="entry name" value="Cytochrome P450"/>
    <property type="match status" value="1"/>
</dbReference>
<evidence type="ECO:0000313" key="8">
    <source>
        <dbReference type="EMBL" id="PRQ59923.1"/>
    </source>
</evidence>
<dbReference type="Proteomes" id="UP000238479">
    <property type="component" value="Chromosome 1"/>
</dbReference>
<evidence type="ECO:0000256" key="2">
    <source>
        <dbReference type="ARBA" id="ARBA00010617"/>
    </source>
</evidence>
<comment type="caution">
    <text evidence="8">The sequence shown here is derived from an EMBL/GenBank/DDBJ whole genome shotgun (WGS) entry which is preliminary data.</text>
</comment>